<dbReference type="Proteomes" id="UP000181997">
    <property type="component" value="Unassembled WGS sequence"/>
</dbReference>
<dbReference type="RefSeq" id="WP_074439942.1">
    <property type="nucleotide sequence ID" value="NZ_FMAU01000001.1"/>
</dbReference>
<dbReference type="InterPro" id="IPR000073">
    <property type="entry name" value="AB_hydrolase_1"/>
</dbReference>
<reference evidence="3" key="1">
    <citation type="submission" date="2016-08" db="EMBL/GenBank/DDBJ databases">
        <authorList>
            <person name="Varghese N."/>
            <person name="Submissions Spin"/>
        </authorList>
    </citation>
    <scope>NUCLEOTIDE SEQUENCE [LARGE SCALE GENOMIC DNA]</scope>
    <source>
        <strain evidence="3">SGD-1123</strain>
    </source>
</reference>
<accession>A0A1C3Z933</accession>
<keyword evidence="3" id="KW-1185">Reference proteome</keyword>
<feature type="domain" description="AB hydrolase-1" evidence="1">
    <location>
        <begin position="6"/>
        <end position="111"/>
    </location>
</feature>
<dbReference type="InterPro" id="IPR050266">
    <property type="entry name" value="AB_hydrolase_sf"/>
</dbReference>
<dbReference type="AlphaFoldDB" id="A0A1C3Z933"/>
<dbReference type="PANTHER" id="PTHR43798">
    <property type="entry name" value="MONOACYLGLYCEROL LIPASE"/>
    <property type="match status" value="1"/>
</dbReference>
<evidence type="ECO:0000259" key="1">
    <source>
        <dbReference type="Pfam" id="PF00561"/>
    </source>
</evidence>
<dbReference type="Pfam" id="PF00561">
    <property type="entry name" value="Abhydrolase_1"/>
    <property type="match status" value="1"/>
</dbReference>
<evidence type="ECO:0000313" key="2">
    <source>
        <dbReference type="EMBL" id="SCB78772.1"/>
    </source>
</evidence>
<dbReference type="SUPFAM" id="SSF53474">
    <property type="entry name" value="alpha/beta-Hydrolases"/>
    <property type="match status" value="1"/>
</dbReference>
<gene>
    <name evidence="2" type="ORF">GA0061094_0496</name>
</gene>
<name>A0A1C3Z933_9BACI</name>
<evidence type="ECO:0000313" key="3">
    <source>
        <dbReference type="Proteomes" id="UP000181997"/>
    </source>
</evidence>
<dbReference type="Gene3D" id="3.40.50.1820">
    <property type="entry name" value="alpha/beta hydrolase"/>
    <property type="match status" value="1"/>
</dbReference>
<dbReference type="EMBL" id="FMAU01000001">
    <property type="protein sequence ID" value="SCB78772.1"/>
    <property type="molecule type" value="Genomic_DNA"/>
</dbReference>
<sequence length="236" mass="26396">MTIERVYFLHGFMGTGETHFSNQITNMSNDYDCILIDLPGHGNAAVDASHDYFEDALKYVVTQIKNKGEGFIMGLSLGASLAMHIALREPDLVKGIVLTGYSPSIPEELKGGMEKQNEYFLNIEENDRDIAAHFMSLHGEKWKATLKKVLHIMTFHYPAVTQAEIEQIKVPVLVLNGSSEWHEVEAVTFLKQANHKINAGLVPFTGHTANIEEPGIYNGIVRRFLEESQESAHLLT</sequence>
<organism evidence="2 3">
    <name type="scientific">[Bacillus] enclensis</name>
    <dbReference type="NCBI Taxonomy" id="1402860"/>
    <lineage>
        <taxon>Bacteria</taxon>
        <taxon>Bacillati</taxon>
        <taxon>Bacillota</taxon>
        <taxon>Bacilli</taxon>
        <taxon>Bacillales</taxon>
        <taxon>Bacillaceae</taxon>
        <taxon>Rossellomorea</taxon>
    </lineage>
</organism>
<dbReference type="InterPro" id="IPR029058">
    <property type="entry name" value="AB_hydrolase_fold"/>
</dbReference>
<protein>
    <submittedName>
        <fullName evidence="2">Pimeloyl-ACP methyl ester carboxylesterase</fullName>
    </submittedName>
</protein>
<proteinExistence type="predicted"/>